<feature type="region of interest" description="Disordered" evidence="1">
    <location>
        <begin position="1"/>
        <end position="25"/>
    </location>
</feature>
<sequence>GRADGRTGAGGPRLRQGPSEGHGRQARILGAEALRGVVHLRGGAAGAGRREPAVLGAQDRGGGPGRRQRGPVAGVRRGVHAHAGERGTVEAGRPGVPDGAGSPACRALQARRRLLRRGRQPPRERGPVRGRGDDRRRGHRVLPRPADGRSGPLSL</sequence>
<feature type="non-terminal residue" evidence="2">
    <location>
        <position position="1"/>
    </location>
</feature>
<name>A0A6J4SIF4_9ACTN</name>
<protein>
    <submittedName>
        <fullName evidence="2">Uncharacterized protein</fullName>
    </submittedName>
</protein>
<gene>
    <name evidence="2" type="ORF">AVDCRST_MAG12-2179</name>
</gene>
<organism evidence="2">
    <name type="scientific">uncultured Rubrobacteraceae bacterium</name>
    <dbReference type="NCBI Taxonomy" id="349277"/>
    <lineage>
        <taxon>Bacteria</taxon>
        <taxon>Bacillati</taxon>
        <taxon>Actinomycetota</taxon>
        <taxon>Rubrobacteria</taxon>
        <taxon>Rubrobacterales</taxon>
        <taxon>Rubrobacteraceae</taxon>
        <taxon>environmental samples</taxon>
    </lineage>
</organism>
<feature type="non-terminal residue" evidence="2">
    <location>
        <position position="155"/>
    </location>
</feature>
<dbReference type="AlphaFoldDB" id="A0A6J4SIF4"/>
<reference evidence="2" key="1">
    <citation type="submission" date="2020-02" db="EMBL/GenBank/DDBJ databases">
        <authorList>
            <person name="Meier V. D."/>
        </authorList>
    </citation>
    <scope>NUCLEOTIDE SEQUENCE</scope>
    <source>
        <strain evidence="2">AVDCRST_MAG12</strain>
    </source>
</reference>
<evidence type="ECO:0000256" key="1">
    <source>
        <dbReference type="SAM" id="MobiDB-lite"/>
    </source>
</evidence>
<feature type="compositionally biased region" description="Basic residues" evidence="1">
    <location>
        <begin position="109"/>
        <end position="120"/>
    </location>
</feature>
<dbReference type="EMBL" id="CADCVK010000331">
    <property type="protein sequence ID" value="CAA9492575.1"/>
    <property type="molecule type" value="Genomic_DNA"/>
</dbReference>
<evidence type="ECO:0000313" key="2">
    <source>
        <dbReference type="EMBL" id="CAA9492575.1"/>
    </source>
</evidence>
<feature type="compositionally biased region" description="Basic and acidic residues" evidence="1">
    <location>
        <begin position="121"/>
        <end position="136"/>
    </location>
</feature>
<accession>A0A6J4SIF4</accession>
<feature type="region of interest" description="Disordered" evidence="1">
    <location>
        <begin position="43"/>
        <end position="155"/>
    </location>
</feature>
<proteinExistence type="predicted"/>